<dbReference type="SUPFAM" id="SSF50129">
    <property type="entry name" value="GroES-like"/>
    <property type="match status" value="1"/>
</dbReference>
<evidence type="ECO:0000256" key="1">
    <source>
        <dbReference type="ARBA" id="ARBA00001947"/>
    </source>
</evidence>
<dbReference type="EMBL" id="JABELV010000247">
    <property type="protein sequence ID" value="KAG7527673.1"/>
    <property type="molecule type" value="Genomic_DNA"/>
</dbReference>
<evidence type="ECO:0000256" key="10">
    <source>
        <dbReference type="ARBA" id="ARBA00049317"/>
    </source>
</evidence>
<reference evidence="13" key="1">
    <citation type="submission" date="2020-04" db="EMBL/GenBank/DDBJ databases">
        <title>Analysis of mating type loci in Filobasidium floriforme.</title>
        <authorList>
            <person name="Nowrousian M."/>
        </authorList>
    </citation>
    <scope>NUCLEOTIDE SEQUENCE</scope>
    <source>
        <strain evidence="13">CBS 6242</strain>
    </source>
</reference>
<evidence type="ECO:0000256" key="11">
    <source>
        <dbReference type="RuleBase" id="RU361277"/>
    </source>
</evidence>
<evidence type="ECO:0000256" key="2">
    <source>
        <dbReference type="ARBA" id="ARBA00008072"/>
    </source>
</evidence>
<dbReference type="Pfam" id="PF00107">
    <property type="entry name" value="ADH_zinc_N"/>
    <property type="match status" value="1"/>
</dbReference>
<dbReference type="GO" id="GO:0050019">
    <property type="term" value="F:L-arabinitol 4-dehydrogenase activity"/>
    <property type="evidence" value="ECO:0007669"/>
    <property type="project" value="UniProtKB-EC"/>
</dbReference>
<evidence type="ECO:0000256" key="3">
    <source>
        <dbReference type="ARBA" id="ARBA00011881"/>
    </source>
</evidence>
<evidence type="ECO:0000259" key="12">
    <source>
        <dbReference type="SMART" id="SM00829"/>
    </source>
</evidence>
<evidence type="ECO:0000256" key="7">
    <source>
        <dbReference type="ARBA" id="ARBA00023027"/>
    </source>
</evidence>
<comment type="subunit">
    <text evidence="3">Homotetramer.</text>
</comment>
<accession>A0A8K0JFQ8</accession>
<feature type="domain" description="Enoyl reductase (ER)" evidence="12">
    <location>
        <begin position="12"/>
        <end position="353"/>
    </location>
</feature>
<dbReference type="InterPro" id="IPR045306">
    <property type="entry name" value="SDH-like"/>
</dbReference>
<keyword evidence="5 11" id="KW-0862">Zinc</keyword>
<evidence type="ECO:0000256" key="6">
    <source>
        <dbReference type="ARBA" id="ARBA00023002"/>
    </source>
</evidence>
<comment type="cofactor">
    <cofactor evidence="1 11">
        <name>Zn(2+)</name>
        <dbReference type="ChEBI" id="CHEBI:29105"/>
    </cofactor>
</comment>
<evidence type="ECO:0000313" key="14">
    <source>
        <dbReference type="Proteomes" id="UP000812966"/>
    </source>
</evidence>
<dbReference type="InterPro" id="IPR011032">
    <property type="entry name" value="GroES-like_sf"/>
</dbReference>
<dbReference type="InterPro" id="IPR036291">
    <property type="entry name" value="NAD(P)-bd_dom_sf"/>
</dbReference>
<dbReference type="InterPro" id="IPR013149">
    <property type="entry name" value="ADH-like_C"/>
</dbReference>
<keyword evidence="7" id="KW-0520">NAD</keyword>
<dbReference type="FunFam" id="3.40.50.720:FF:000068">
    <property type="entry name" value="Sorbitol dehydrogenase"/>
    <property type="match status" value="1"/>
</dbReference>
<name>A0A8K0JFQ8_9TREE</name>
<dbReference type="AlphaFoldDB" id="A0A8K0JFQ8"/>
<evidence type="ECO:0000313" key="13">
    <source>
        <dbReference type="EMBL" id="KAG7527673.1"/>
    </source>
</evidence>
<dbReference type="EC" id="1.1.1.12" evidence="8"/>
<protein>
    <recommendedName>
        <fullName evidence="9">L-arabinitol 4-dehydrogenase</fullName>
        <ecNumber evidence="8">1.1.1.12</ecNumber>
    </recommendedName>
</protein>
<proteinExistence type="inferred from homology"/>
<dbReference type="Proteomes" id="UP000812966">
    <property type="component" value="Unassembled WGS sequence"/>
</dbReference>
<dbReference type="InterPro" id="IPR002328">
    <property type="entry name" value="ADH_Zn_CS"/>
</dbReference>
<keyword evidence="14" id="KW-1185">Reference proteome</keyword>
<dbReference type="InterPro" id="IPR020843">
    <property type="entry name" value="ER"/>
</dbReference>
<dbReference type="PROSITE" id="PS00059">
    <property type="entry name" value="ADH_ZINC"/>
    <property type="match status" value="1"/>
</dbReference>
<dbReference type="PANTHER" id="PTHR43161:SF12">
    <property type="entry name" value="L-ARABINITOL 4-DEHYDROGENASE"/>
    <property type="match status" value="1"/>
</dbReference>
<dbReference type="SUPFAM" id="SSF51735">
    <property type="entry name" value="NAD(P)-binding Rossmann-fold domains"/>
    <property type="match status" value="1"/>
</dbReference>
<organism evidence="13 14">
    <name type="scientific">Filobasidium floriforme</name>
    <dbReference type="NCBI Taxonomy" id="5210"/>
    <lineage>
        <taxon>Eukaryota</taxon>
        <taxon>Fungi</taxon>
        <taxon>Dikarya</taxon>
        <taxon>Basidiomycota</taxon>
        <taxon>Agaricomycotina</taxon>
        <taxon>Tremellomycetes</taxon>
        <taxon>Filobasidiales</taxon>
        <taxon>Filobasidiaceae</taxon>
        <taxon>Filobasidium</taxon>
    </lineage>
</organism>
<dbReference type="GO" id="GO:0006062">
    <property type="term" value="P:sorbitol catabolic process"/>
    <property type="evidence" value="ECO:0007669"/>
    <property type="project" value="TreeGrafter"/>
</dbReference>
<comment type="similarity">
    <text evidence="2 11">Belongs to the zinc-containing alcohol dehydrogenase family.</text>
</comment>
<evidence type="ECO:0000256" key="4">
    <source>
        <dbReference type="ARBA" id="ARBA00022723"/>
    </source>
</evidence>
<gene>
    <name evidence="13" type="ORF">FFLO_06706</name>
</gene>
<dbReference type="InterPro" id="IPR013154">
    <property type="entry name" value="ADH-like_N"/>
</dbReference>
<comment type="caution">
    <text evidence="13">The sequence shown here is derived from an EMBL/GenBank/DDBJ whole genome shotgun (WGS) entry which is preliminary data.</text>
</comment>
<dbReference type="GO" id="GO:0003939">
    <property type="term" value="F:L-iditol 2-dehydrogenase (NAD+) activity"/>
    <property type="evidence" value="ECO:0007669"/>
    <property type="project" value="TreeGrafter"/>
</dbReference>
<dbReference type="CDD" id="cd05285">
    <property type="entry name" value="sorbitol_DH"/>
    <property type="match status" value="1"/>
</dbReference>
<sequence>MMKPRKNIALVTTPDHQIYMKEIPFPIAEPDEAIVHVKATGICGSDVKFWKTGGIGDYVVSKDIVLGHESSGVVIAIGSDVKNIQVGDRVSIEPGQSCWACGQCKSGRYNLCPDVKFVGTPPTDGTLARYIAHKASFLFKIPETMSFSTAALVEPISVALGGIQRSGLVFGQPVLICGAGPIGLNALAIAKAAGAYPILVTDIAQHKLSRAREMGADLVLCCQTSWDGKEVARRIRGLMGEVEEGLEPEVALECTGAQTSFYAAGYALRSGGVLMEIGNGHNEQMIPLQNLSMREVDVRFLFRYINTWPLVLRMLSAGKLVGVEEMITHTFKLEESVEAFLLAADPKGGSVKVQIVDEDEDEAE</sequence>
<comment type="catalytic activity">
    <reaction evidence="10">
        <text>L-arabinitol + NAD(+) = L-xylulose + NADH + H(+)</text>
        <dbReference type="Rhea" id="RHEA:16381"/>
        <dbReference type="ChEBI" id="CHEBI:15378"/>
        <dbReference type="ChEBI" id="CHEBI:17399"/>
        <dbReference type="ChEBI" id="CHEBI:18403"/>
        <dbReference type="ChEBI" id="CHEBI:57540"/>
        <dbReference type="ChEBI" id="CHEBI:57945"/>
        <dbReference type="EC" id="1.1.1.12"/>
    </reaction>
</comment>
<keyword evidence="4 11" id="KW-0479">Metal-binding</keyword>
<dbReference type="SMART" id="SM00829">
    <property type="entry name" value="PKS_ER"/>
    <property type="match status" value="1"/>
</dbReference>
<dbReference type="PANTHER" id="PTHR43161">
    <property type="entry name" value="SORBITOL DEHYDROGENASE"/>
    <property type="match status" value="1"/>
</dbReference>
<evidence type="ECO:0000256" key="9">
    <source>
        <dbReference type="ARBA" id="ARBA00039783"/>
    </source>
</evidence>
<dbReference type="Gene3D" id="3.40.50.720">
    <property type="entry name" value="NAD(P)-binding Rossmann-like Domain"/>
    <property type="match status" value="1"/>
</dbReference>
<keyword evidence="6" id="KW-0560">Oxidoreductase</keyword>
<evidence type="ECO:0000256" key="5">
    <source>
        <dbReference type="ARBA" id="ARBA00022833"/>
    </source>
</evidence>
<dbReference type="Gene3D" id="3.90.180.10">
    <property type="entry name" value="Medium-chain alcohol dehydrogenases, catalytic domain"/>
    <property type="match status" value="1"/>
</dbReference>
<dbReference type="GO" id="GO:0008270">
    <property type="term" value="F:zinc ion binding"/>
    <property type="evidence" value="ECO:0007669"/>
    <property type="project" value="InterPro"/>
</dbReference>
<dbReference type="Pfam" id="PF08240">
    <property type="entry name" value="ADH_N"/>
    <property type="match status" value="1"/>
</dbReference>
<evidence type="ECO:0000256" key="8">
    <source>
        <dbReference type="ARBA" id="ARBA00038954"/>
    </source>
</evidence>